<feature type="non-terminal residue" evidence="1">
    <location>
        <position position="1"/>
    </location>
</feature>
<name>A0AAV9JE69_9PEZI</name>
<comment type="caution">
    <text evidence="1">The sequence shown here is derived from an EMBL/GenBank/DDBJ whole genome shotgun (WGS) entry which is preliminary data.</text>
</comment>
<proteinExistence type="predicted"/>
<protein>
    <submittedName>
        <fullName evidence="1">Uncharacterized protein</fullName>
    </submittedName>
</protein>
<keyword evidence="2" id="KW-1185">Reference proteome</keyword>
<accession>A0AAV9JE69</accession>
<dbReference type="EMBL" id="JAVFHQ010000031">
    <property type="protein sequence ID" value="KAK4543573.1"/>
    <property type="molecule type" value="Genomic_DNA"/>
</dbReference>
<sequence length="268" mass="29537">LTALSTRMTQADVERFADQIVFDMDDSGSSCTKIEVDPKTGKPRAVIAIGKALYEEVLEAYKNGTDAANDGWLQMRIASDICHEVAHAIMGLTHGAGVEAYFGDSLVAEEGYEWEKRAFGGVFRPEWPACKVPRYYVDSTPAAVKGMIVLGDWPCRSLVKAYQSRGWPIGVRGEVPKVHIVWHTPIAYFVNLLQGSWWATEFASRGPSALHPPKITGCRYVTRDGPPVSSVVYYTTEDEEHLADTVPRGYEANWRGLVVPMEGPGDGL</sequence>
<dbReference type="Proteomes" id="UP001324427">
    <property type="component" value="Unassembled WGS sequence"/>
</dbReference>
<gene>
    <name evidence="1" type="ORF">LTR36_005468</name>
</gene>
<reference evidence="1 2" key="1">
    <citation type="submission" date="2021-11" db="EMBL/GenBank/DDBJ databases">
        <title>Black yeast isolated from Biological Soil Crust.</title>
        <authorList>
            <person name="Kurbessoian T."/>
        </authorList>
    </citation>
    <scope>NUCLEOTIDE SEQUENCE [LARGE SCALE GENOMIC DNA]</scope>
    <source>
        <strain evidence="1 2">CCFEE 5522</strain>
    </source>
</reference>
<evidence type="ECO:0000313" key="1">
    <source>
        <dbReference type="EMBL" id="KAK4543573.1"/>
    </source>
</evidence>
<organism evidence="1 2">
    <name type="scientific">Oleoguttula mirabilis</name>
    <dbReference type="NCBI Taxonomy" id="1507867"/>
    <lineage>
        <taxon>Eukaryota</taxon>
        <taxon>Fungi</taxon>
        <taxon>Dikarya</taxon>
        <taxon>Ascomycota</taxon>
        <taxon>Pezizomycotina</taxon>
        <taxon>Dothideomycetes</taxon>
        <taxon>Dothideomycetidae</taxon>
        <taxon>Mycosphaerellales</taxon>
        <taxon>Teratosphaeriaceae</taxon>
        <taxon>Oleoguttula</taxon>
    </lineage>
</organism>
<dbReference type="AlphaFoldDB" id="A0AAV9JE69"/>
<evidence type="ECO:0000313" key="2">
    <source>
        <dbReference type="Proteomes" id="UP001324427"/>
    </source>
</evidence>